<feature type="signal peptide" evidence="1">
    <location>
        <begin position="1"/>
        <end position="26"/>
    </location>
</feature>
<feature type="chain" id="PRO_5020294730" description="Carboxypeptidase regulatory-like domain-containing protein" evidence="1">
    <location>
        <begin position="27"/>
        <end position="930"/>
    </location>
</feature>
<proteinExistence type="predicted"/>
<name>A0A4Q5LIV5_9SPHI</name>
<dbReference type="InterPro" id="IPR008969">
    <property type="entry name" value="CarboxyPept-like_regulatory"/>
</dbReference>
<evidence type="ECO:0008006" key="4">
    <source>
        <dbReference type="Google" id="ProtNLM"/>
    </source>
</evidence>
<comment type="caution">
    <text evidence="2">The sequence shown here is derived from an EMBL/GenBank/DDBJ whole genome shotgun (WGS) entry which is preliminary data.</text>
</comment>
<dbReference type="AlphaFoldDB" id="A0A4Q5LIV5"/>
<dbReference type="SUPFAM" id="SSF49464">
    <property type="entry name" value="Carboxypeptidase regulatory domain-like"/>
    <property type="match status" value="1"/>
</dbReference>
<evidence type="ECO:0000256" key="1">
    <source>
        <dbReference type="SAM" id="SignalP"/>
    </source>
</evidence>
<sequence length="930" mass="103255">MPKPILTAPLFLMASILCLLNISVSAQESAKAAISNIITTVNSRNASQAIEKIYLQTDKPAYQAGDTLRFKAYLLESTTLKASEKSGIMYIEIANDSSKLIKRIMAPINAITYGNIVLDEKEMPQGTYILRAYTSWMRNFDEAYIYSKPFYFSKLANSDWLINYNAQTQKKQEAYNAQLALKANTLDDGPVGLREMQLKLTDGKRTWLKSNINTDLEGLANVTFELPPKADFKNLSLSLRDLRKGEGNRTLVMPMTLNRPQNIDVQFMPEGGNLVAGLPAYVAFKAINEDGHGTDVSGSIYNSRQEEVAAFTPLHTGIGAFHMLPQAGEVYSAKIKMPDGSYKSFPLPAVKPSGFVLKVNNPFKSDSITVFVAATPDIATAVNSYYLLGQMRGMIFFGALVKFDSNGIAKLLINKKTLPGGILRVTLMGADKKPLNERLVFADRNSKLSIDIISNKTVYKQRDSVALSMKVTDAYGTPVEGSFSLAVTDDGQVKPDSLKSNPIISYMLLTSDLKGGVEDPGYYENSADDVTKWQNLDRLLLAQGWTSYDWTTAFLPAKPLPHAAESEFLITGRVTNIFNKPVPNSRITLLSKKPLMVTDTLTNANGVFTFKDVMPSDTAVYFIQARNKKGKSSNVGIEIDEFQPPVFTPRAERLVPWYLNIDNSSLSRAKNQVTLKQNYDNFRGKMLKGVTIKSKRIVKDSKNLNGPGEADVIIDEEQLQKAGRTTLRDLLYKNIKGFGPIANKFGVIYYRVRGQLLHIIIDGIDIDFLKPDGVKPYDYFNQYLEYYDAEEIKGIELMAGAKNVAAYTSRFVDPMAVPWEHAFIEVTTRSGHGPFMKKAIGTYVLRPMPINIPRQFYAPKYRLDPLPDMTDIRSTIHWEPNIITDKDGKATISFYTADAPGKYTIIAEGADLDGNVGVKRASISVSPPAP</sequence>
<accession>A0A4Q5LIV5</accession>
<keyword evidence="3" id="KW-1185">Reference proteome</keyword>
<dbReference type="EMBL" id="SEWG01000005">
    <property type="protein sequence ID" value="RYU89298.1"/>
    <property type="molecule type" value="Genomic_DNA"/>
</dbReference>
<dbReference type="RefSeq" id="WP_129877157.1">
    <property type="nucleotide sequence ID" value="NZ_SEWG01000005.1"/>
</dbReference>
<protein>
    <recommendedName>
        <fullName evidence="4">Carboxypeptidase regulatory-like domain-containing protein</fullName>
    </recommendedName>
</protein>
<gene>
    <name evidence="2" type="ORF">EWM62_13265</name>
</gene>
<dbReference type="Proteomes" id="UP000293331">
    <property type="component" value="Unassembled WGS sequence"/>
</dbReference>
<organism evidence="2 3">
    <name type="scientific">Mucilaginibacter terrigena</name>
    <dbReference type="NCBI Taxonomy" id="2492395"/>
    <lineage>
        <taxon>Bacteria</taxon>
        <taxon>Pseudomonadati</taxon>
        <taxon>Bacteroidota</taxon>
        <taxon>Sphingobacteriia</taxon>
        <taxon>Sphingobacteriales</taxon>
        <taxon>Sphingobacteriaceae</taxon>
        <taxon>Mucilaginibacter</taxon>
    </lineage>
</organism>
<evidence type="ECO:0000313" key="3">
    <source>
        <dbReference type="Proteomes" id="UP000293331"/>
    </source>
</evidence>
<reference evidence="2 3" key="1">
    <citation type="submission" date="2019-02" db="EMBL/GenBank/DDBJ databases">
        <title>Bacterial novel species Mucilaginibacter sp. 17JY9-4 isolated from soil.</title>
        <authorList>
            <person name="Jung H.-Y."/>
        </authorList>
    </citation>
    <scope>NUCLEOTIDE SEQUENCE [LARGE SCALE GENOMIC DNA]</scope>
    <source>
        <strain evidence="2 3">17JY9-4</strain>
    </source>
</reference>
<dbReference type="Gene3D" id="2.60.40.1930">
    <property type="match status" value="1"/>
</dbReference>
<evidence type="ECO:0000313" key="2">
    <source>
        <dbReference type="EMBL" id="RYU89298.1"/>
    </source>
</evidence>
<keyword evidence="1" id="KW-0732">Signal</keyword>
<dbReference type="OrthoDB" id="609485at2"/>